<protein>
    <submittedName>
        <fullName evidence="3">Uncharacterized protein LOC104608895 isoform X1</fullName>
    </submittedName>
</protein>
<dbReference type="RefSeq" id="XP_010273323.1">
    <property type="nucleotide sequence ID" value="XM_010275021.2"/>
</dbReference>
<feature type="region of interest" description="Disordered" evidence="1">
    <location>
        <begin position="174"/>
        <end position="238"/>
    </location>
</feature>
<dbReference type="PANTHER" id="PTHR34567">
    <property type="entry name" value="FK506-BINDING-LIKE PROTEIN"/>
    <property type="match status" value="1"/>
</dbReference>
<evidence type="ECO:0000313" key="2">
    <source>
        <dbReference type="Proteomes" id="UP000189703"/>
    </source>
</evidence>
<gene>
    <name evidence="3" type="primary">LOC104608895</name>
</gene>
<evidence type="ECO:0000313" key="3">
    <source>
        <dbReference type="RefSeq" id="XP_010273323.1"/>
    </source>
</evidence>
<dbReference type="OMA" id="GNCWNNS"/>
<reference evidence="3" key="1">
    <citation type="submission" date="2025-08" db="UniProtKB">
        <authorList>
            <consortium name="RefSeq"/>
        </authorList>
    </citation>
    <scope>IDENTIFICATION</scope>
</reference>
<dbReference type="STRING" id="4432.A0A1U8AYQ7"/>
<feature type="region of interest" description="Disordered" evidence="1">
    <location>
        <begin position="1"/>
        <end position="32"/>
    </location>
</feature>
<evidence type="ECO:0000256" key="1">
    <source>
        <dbReference type="SAM" id="MobiDB-lite"/>
    </source>
</evidence>
<organism evidence="2 3">
    <name type="scientific">Nelumbo nucifera</name>
    <name type="common">Sacred lotus</name>
    <dbReference type="NCBI Taxonomy" id="4432"/>
    <lineage>
        <taxon>Eukaryota</taxon>
        <taxon>Viridiplantae</taxon>
        <taxon>Streptophyta</taxon>
        <taxon>Embryophyta</taxon>
        <taxon>Tracheophyta</taxon>
        <taxon>Spermatophyta</taxon>
        <taxon>Magnoliopsida</taxon>
        <taxon>Proteales</taxon>
        <taxon>Nelumbonaceae</taxon>
        <taxon>Nelumbo</taxon>
    </lineage>
</organism>
<proteinExistence type="predicted"/>
<dbReference type="Proteomes" id="UP000189703">
    <property type="component" value="Unplaced"/>
</dbReference>
<keyword evidence="2" id="KW-1185">Reference proteome</keyword>
<dbReference type="GeneID" id="104608895"/>
<dbReference type="InParanoid" id="A0A1U8AYQ7"/>
<dbReference type="eggNOG" id="ENOG502R3CW">
    <property type="taxonomic scope" value="Eukaryota"/>
</dbReference>
<dbReference type="AlphaFoldDB" id="A0A1U8AYQ7"/>
<feature type="compositionally biased region" description="Polar residues" evidence="1">
    <location>
        <begin position="201"/>
        <end position="223"/>
    </location>
</feature>
<dbReference type="OrthoDB" id="1899291at2759"/>
<dbReference type="PANTHER" id="PTHR34567:SF3">
    <property type="entry name" value="FK506-BINDING-LIKE PROTEIN"/>
    <property type="match status" value="1"/>
</dbReference>
<sequence length="355" mass="40851">MDDWKRRQADYHHHEVPRTPPKSQNRKPPSGFWQPTVPSWEKKFCSSVGAVPWRRLLEAKKVMSFYENVVQWNDSAGEEAFNNAKNRFWAKINGLPCDISLPDPDIYIDEIDWNSDIDPELILDLDREPVATDEGEKNGKAGSLGDSLLWLNRPVPCTGWDDLEEDPVRMAKNLSSDPVLGDCDQEANIDHNPGESGHNPRGQNASFDHNPWESGNNLQANEGSQDKTWENHGGNSWSLDPWDNNANELENCETRQINGGWGVWNRNCRKRESAAQYMSRYKTSRFHRNDYQTDRWWKNGSRGRRRMNSVYDRPLIDKKPLVPSRWNSVHYCGPFSHHGSGDAGNNWGWEKPPVS</sequence>
<name>A0A1U8AYQ7_NELNU</name>
<dbReference type="KEGG" id="nnu:104608895"/>
<feature type="compositionally biased region" description="Basic and acidic residues" evidence="1">
    <location>
        <begin position="1"/>
        <end position="17"/>
    </location>
</feature>
<accession>A0A1U8AYQ7</accession>
<dbReference type="FunCoup" id="A0A1U8AYQ7">
    <property type="interactions" value="150"/>
</dbReference>